<dbReference type="Proteomes" id="UP001066276">
    <property type="component" value="Chromosome 6"/>
</dbReference>
<keyword evidence="1" id="KW-0732">Signal</keyword>
<accession>A0AAV7QBL2</accession>
<evidence type="ECO:0000256" key="1">
    <source>
        <dbReference type="SAM" id="SignalP"/>
    </source>
</evidence>
<dbReference type="EMBL" id="JANPWB010000010">
    <property type="protein sequence ID" value="KAJ1136607.1"/>
    <property type="molecule type" value="Genomic_DNA"/>
</dbReference>
<sequence>MFCASGILWTIIQAAEALSRALLWQLSLQRMPEKGLKTGRIQLTAATAPSQCGPGQDMKKRGVVPARAKSASLGLDIKKPS</sequence>
<name>A0AAV7QBL2_PLEWA</name>
<feature type="signal peptide" evidence="1">
    <location>
        <begin position="1"/>
        <end position="17"/>
    </location>
</feature>
<reference evidence="2" key="1">
    <citation type="journal article" date="2022" name="bioRxiv">
        <title>Sequencing and chromosome-scale assembly of the giantPleurodeles waltlgenome.</title>
        <authorList>
            <person name="Brown T."/>
            <person name="Elewa A."/>
            <person name="Iarovenko S."/>
            <person name="Subramanian E."/>
            <person name="Araus A.J."/>
            <person name="Petzold A."/>
            <person name="Susuki M."/>
            <person name="Suzuki K.-i.T."/>
            <person name="Hayashi T."/>
            <person name="Toyoda A."/>
            <person name="Oliveira C."/>
            <person name="Osipova E."/>
            <person name="Leigh N.D."/>
            <person name="Simon A."/>
            <person name="Yun M.H."/>
        </authorList>
    </citation>
    <scope>NUCLEOTIDE SEQUENCE</scope>
    <source>
        <strain evidence="2">20211129_DDA</strain>
        <tissue evidence="2">Liver</tissue>
    </source>
</reference>
<keyword evidence="3" id="KW-1185">Reference proteome</keyword>
<proteinExistence type="predicted"/>
<evidence type="ECO:0000313" key="2">
    <source>
        <dbReference type="EMBL" id="KAJ1136607.1"/>
    </source>
</evidence>
<protein>
    <submittedName>
        <fullName evidence="2">Uncharacterized protein</fullName>
    </submittedName>
</protein>
<gene>
    <name evidence="2" type="ORF">NDU88_003022</name>
</gene>
<dbReference type="AlphaFoldDB" id="A0AAV7QBL2"/>
<organism evidence="2 3">
    <name type="scientific">Pleurodeles waltl</name>
    <name type="common">Iberian ribbed newt</name>
    <dbReference type="NCBI Taxonomy" id="8319"/>
    <lineage>
        <taxon>Eukaryota</taxon>
        <taxon>Metazoa</taxon>
        <taxon>Chordata</taxon>
        <taxon>Craniata</taxon>
        <taxon>Vertebrata</taxon>
        <taxon>Euteleostomi</taxon>
        <taxon>Amphibia</taxon>
        <taxon>Batrachia</taxon>
        <taxon>Caudata</taxon>
        <taxon>Salamandroidea</taxon>
        <taxon>Salamandridae</taxon>
        <taxon>Pleurodelinae</taxon>
        <taxon>Pleurodeles</taxon>
    </lineage>
</organism>
<feature type="chain" id="PRO_5043653152" evidence="1">
    <location>
        <begin position="18"/>
        <end position="81"/>
    </location>
</feature>
<evidence type="ECO:0000313" key="3">
    <source>
        <dbReference type="Proteomes" id="UP001066276"/>
    </source>
</evidence>
<comment type="caution">
    <text evidence="2">The sequence shown here is derived from an EMBL/GenBank/DDBJ whole genome shotgun (WGS) entry which is preliminary data.</text>
</comment>